<protein>
    <recommendedName>
        <fullName evidence="3">Histidyl-tRNA synthetase</fullName>
    </recommendedName>
</protein>
<keyword evidence="2" id="KW-0436">Ligase</keyword>
<dbReference type="GO" id="GO:0006427">
    <property type="term" value="P:histidyl-tRNA aminoacylation"/>
    <property type="evidence" value="ECO:0007669"/>
    <property type="project" value="TreeGrafter"/>
</dbReference>
<evidence type="ECO:0000256" key="2">
    <source>
        <dbReference type="ARBA" id="ARBA00023146"/>
    </source>
</evidence>
<dbReference type="SUPFAM" id="SSF52954">
    <property type="entry name" value="Class II aaRS ABD-related"/>
    <property type="match status" value="1"/>
</dbReference>
<evidence type="ECO:0000313" key="5">
    <source>
        <dbReference type="EMBL" id="OGG91835.1"/>
    </source>
</evidence>
<dbReference type="Gene3D" id="3.30.930.10">
    <property type="entry name" value="Bira Bifunctional Protein, Domain 2"/>
    <property type="match status" value="1"/>
</dbReference>
<comment type="similarity">
    <text evidence="1">Belongs to the class-II aminoacyl-tRNA synthetase family.</text>
</comment>
<feature type="domain" description="Anticodon-binding" evidence="4">
    <location>
        <begin position="345"/>
        <end position="426"/>
    </location>
</feature>
<dbReference type="Proteomes" id="UP000178601">
    <property type="component" value="Unassembled WGS sequence"/>
</dbReference>
<accession>A0A1F6G179</accession>
<dbReference type="PANTHER" id="PTHR43707">
    <property type="entry name" value="HISTIDYL-TRNA SYNTHETASE"/>
    <property type="match status" value="1"/>
</dbReference>
<reference evidence="5 6" key="1">
    <citation type="journal article" date="2016" name="Nat. Commun.">
        <title>Thousands of microbial genomes shed light on interconnected biogeochemical processes in an aquifer system.</title>
        <authorList>
            <person name="Anantharaman K."/>
            <person name="Brown C.T."/>
            <person name="Hug L.A."/>
            <person name="Sharon I."/>
            <person name="Castelle C.J."/>
            <person name="Probst A.J."/>
            <person name="Thomas B.C."/>
            <person name="Singh A."/>
            <person name="Wilkins M.J."/>
            <person name="Karaoz U."/>
            <person name="Brodie E.L."/>
            <person name="Williams K.H."/>
            <person name="Hubbard S.S."/>
            <person name="Banfield J.F."/>
        </authorList>
    </citation>
    <scope>NUCLEOTIDE SEQUENCE [LARGE SCALE GENOMIC DNA]</scope>
</reference>
<evidence type="ECO:0000256" key="3">
    <source>
        <dbReference type="ARBA" id="ARBA00030619"/>
    </source>
</evidence>
<dbReference type="EMBL" id="MFMQ01000034">
    <property type="protein sequence ID" value="OGG91835.1"/>
    <property type="molecule type" value="Genomic_DNA"/>
</dbReference>
<sequence length="438" mass="47964">MKLAIPMIRLKDTRHSNTAAFLDSAIRIAEYYGFLQLDLIPRTVSSAGSIKRPIMSLAEIEPEISFARRDERTLLSSARKCLICLPAIQTIQPVSAGPGTARPVAQSDETLLAWRTLASTSSPASISLELHVVGPSSAIAEALLIIVANAIAEESGIGERVLSINNIGSSDSSNRYVRDVGLYLRKHIESISPTLRPRAATDPLGTLVQLIERGHPAAPRAPQAMEYLTEEERRRFWELLEYLEMFGLPYELDAHILGSRDCWSHSLFEISTVDAESGASVPLAFGGRYDPLASRFSRSPASAAMISITCEVRGKTRPARSKASSGASVKPADAQPAIYFAHLGAEARRRALSVMENLRRAAIPVHQGLWFDRIGEQMAAARTLAVPYILIMGHKEAMEGTILVREVSTNSQDAIPLPELPNYLKRRRIGAWKNEAHA</sequence>
<evidence type="ECO:0000256" key="1">
    <source>
        <dbReference type="ARBA" id="ARBA00008226"/>
    </source>
</evidence>
<dbReference type="AlphaFoldDB" id="A0A1F6G179"/>
<dbReference type="GO" id="GO:0005737">
    <property type="term" value="C:cytoplasm"/>
    <property type="evidence" value="ECO:0007669"/>
    <property type="project" value="InterPro"/>
</dbReference>
<dbReference type="SUPFAM" id="SSF55681">
    <property type="entry name" value="Class II aaRS and biotin synthetases"/>
    <property type="match status" value="1"/>
</dbReference>
<organism evidence="5 6">
    <name type="scientific">Candidatus Kaiserbacteria bacterium RIFCSPLOWO2_12_FULL_53_8</name>
    <dbReference type="NCBI Taxonomy" id="1798529"/>
    <lineage>
        <taxon>Bacteria</taxon>
        <taxon>Candidatus Kaiseribacteriota</taxon>
    </lineage>
</organism>
<keyword evidence="2" id="KW-0030">Aminoacyl-tRNA synthetase</keyword>
<dbReference type="InterPro" id="IPR004516">
    <property type="entry name" value="HisRS/HisZ"/>
</dbReference>
<evidence type="ECO:0000259" key="4">
    <source>
        <dbReference type="Pfam" id="PF03129"/>
    </source>
</evidence>
<dbReference type="InterPro" id="IPR045864">
    <property type="entry name" value="aa-tRNA-synth_II/BPL/LPL"/>
</dbReference>
<dbReference type="PANTHER" id="PTHR43707:SF1">
    <property type="entry name" value="HISTIDINE--TRNA LIGASE, MITOCHONDRIAL-RELATED"/>
    <property type="match status" value="1"/>
</dbReference>
<proteinExistence type="inferred from homology"/>
<dbReference type="InterPro" id="IPR036621">
    <property type="entry name" value="Anticodon-bd_dom_sf"/>
</dbReference>
<dbReference type="Gene3D" id="3.40.50.800">
    <property type="entry name" value="Anticodon-binding domain"/>
    <property type="match status" value="1"/>
</dbReference>
<dbReference type="GO" id="GO:0004821">
    <property type="term" value="F:histidine-tRNA ligase activity"/>
    <property type="evidence" value="ECO:0007669"/>
    <property type="project" value="TreeGrafter"/>
</dbReference>
<gene>
    <name evidence="5" type="ORF">A3H16_02085</name>
</gene>
<dbReference type="Pfam" id="PF03129">
    <property type="entry name" value="HGTP_anticodon"/>
    <property type="match status" value="1"/>
</dbReference>
<evidence type="ECO:0000313" key="6">
    <source>
        <dbReference type="Proteomes" id="UP000178601"/>
    </source>
</evidence>
<name>A0A1F6G179_9BACT</name>
<comment type="caution">
    <text evidence="5">The sequence shown here is derived from an EMBL/GenBank/DDBJ whole genome shotgun (WGS) entry which is preliminary data.</text>
</comment>
<dbReference type="InterPro" id="IPR004154">
    <property type="entry name" value="Anticodon-bd"/>
</dbReference>